<dbReference type="InterPro" id="IPR029063">
    <property type="entry name" value="SAM-dependent_MTases_sf"/>
</dbReference>
<dbReference type="RefSeq" id="WP_024501692.1">
    <property type="nucleotide sequence ID" value="NZ_CP088147.1"/>
</dbReference>
<reference evidence="1 2" key="1">
    <citation type="journal article" date="2022" name="Microbiol. Resour. Announc.">
        <title>Complete Genome Sequence of Mesorhizobium ciceri Strain R30, a Rhizobium Used as a Commercial Inoculant for Chickpea in Argentina.</title>
        <authorList>
            <person name="Foresto E."/>
            <person name="Revale S."/>
            <person name="Primo E."/>
            <person name="Nievas F."/>
            <person name="Carezzano E."/>
            <person name="Puente M."/>
            <person name="Alzari P."/>
            <person name="Mart M."/>
            <person name="Ben-Assaya M."/>
            <person name="Mornico D."/>
            <person name="Santoro M."/>
            <person name="Mart F."/>
            <person name="Giordano W."/>
            <person name="Bogino P."/>
        </authorList>
    </citation>
    <scope>NUCLEOTIDE SEQUENCE [LARGE SCALE GENOMIC DNA]</scope>
    <source>
        <strain evidence="1 2">R30</strain>
    </source>
</reference>
<dbReference type="EMBL" id="CP088147">
    <property type="protein sequence ID" value="UTU54711.1"/>
    <property type="molecule type" value="Genomic_DNA"/>
</dbReference>
<name>A0AB38TJG8_9HYPH</name>
<evidence type="ECO:0000313" key="2">
    <source>
        <dbReference type="Proteomes" id="UP001060070"/>
    </source>
</evidence>
<dbReference type="Proteomes" id="UP001060070">
    <property type="component" value="Chromosome"/>
</dbReference>
<proteinExistence type="predicted"/>
<protein>
    <submittedName>
        <fullName evidence="1">Site-specific DNA-methyltransferase</fullName>
    </submittedName>
</protein>
<dbReference type="AlphaFoldDB" id="A0AB38TJG8"/>
<accession>A0AB38TJG8</accession>
<dbReference type="SUPFAM" id="SSF53335">
    <property type="entry name" value="S-adenosyl-L-methionine-dependent methyltransferases"/>
    <property type="match status" value="2"/>
</dbReference>
<sequence length="436" mass="48694">MAADSVLFEPLDGTVSFTDWLEGRRPAHLSTNSGTDEVAFQGWSNFKEAFAPELIGQAVEETRDALGRPVSSCVDPFGGSGTTALACQFLGLKPLTIEVNPYLADLIEAKLTTYDVDQLILDFKAVVEADICLDYDVPFIGAPLTFVEPGVDGRYVFPRAVACRLASLRDRISRIERESSRRLMRVLLGAIALPVSNVVVSGKGRRYRSGWAGRMSSQERVEQLFVDAMVRAIYEIRRYEKRKGRDYELFRGDSRELTPDSGEYDLAVFSPPYPNSFDYTDVYNVELWVCGYLKNSLDNKNLRMSTLRSHVQISRPFDTPDLGSQTLSAITGQLKGVRADLWNRHIPDMVSAYFSDMCVIMERLSKSLVSKGRVYMVVGDSRYAGIQVPVATILNELALERGFSIAGEEPFRSMRASPQQGGRPELKETLLTVMRS</sequence>
<dbReference type="REBASE" id="644739">
    <property type="entry name" value="M.MciR30ORF15505P"/>
</dbReference>
<keyword evidence="2" id="KW-1185">Reference proteome</keyword>
<dbReference type="Gene3D" id="3.40.50.150">
    <property type="entry name" value="Vaccinia Virus protein VP39"/>
    <property type="match status" value="2"/>
</dbReference>
<organism evidence="1 2">
    <name type="scientific">Mesorhizobium ciceri</name>
    <dbReference type="NCBI Taxonomy" id="39645"/>
    <lineage>
        <taxon>Bacteria</taxon>
        <taxon>Pseudomonadati</taxon>
        <taxon>Pseudomonadota</taxon>
        <taxon>Alphaproteobacteria</taxon>
        <taxon>Hyphomicrobiales</taxon>
        <taxon>Phyllobacteriaceae</taxon>
        <taxon>Mesorhizobium</taxon>
    </lineage>
</organism>
<evidence type="ECO:0000313" key="1">
    <source>
        <dbReference type="EMBL" id="UTU54711.1"/>
    </source>
</evidence>
<gene>
    <name evidence="1" type="ORF">LRP29_15505</name>
</gene>